<protein>
    <submittedName>
        <fullName evidence="9">FAD-binding oxidoreductase</fullName>
    </submittedName>
</protein>
<comment type="cofactor">
    <cofactor evidence="1">
        <name>FAD</name>
        <dbReference type="ChEBI" id="CHEBI:57692"/>
    </cofactor>
</comment>
<keyword evidence="5" id="KW-0560">Oxidoreductase</keyword>
<evidence type="ECO:0000256" key="7">
    <source>
        <dbReference type="SAM" id="SignalP"/>
    </source>
</evidence>
<dbReference type="Gene3D" id="3.30.43.10">
    <property type="entry name" value="Uridine Diphospho-n-acetylenolpyruvylglucosamine Reductase, domain 2"/>
    <property type="match status" value="1"/>
</dbReference>
<dbReference type="PROSITE" id="PS00862">
    <property type="entry name" value="OX2_COVAL_FAD"/>
    <property type="match status" value="1"/>
</dbReference>
<reference evidence="10" key="1">
    <citation type="journal article" date="2019" name="Int. J. Syst. Evol. Microbiol.">
        <title>The Global Catalogue of Microorganisms (GCM) 10K type strain sequencing project: providing services to taxonomists for standard genome sequencing and annotation.</title>
        <authorList>
            <consortium name="The Broad Institute Genomics Platform"/>
            <consortium name="The Broad Institute Genome Sequencing Center for Infectious Disease"/>
            <person name="Wu L."/>
            <person name="Ma J."/>
        </authorList>
    </citation>
    <scope>NUCLEOTIDE SEQUENCE [LARGE SCALE GENOMIC DNA]</scope>
    <source>
        <strain evidence="10">JCM 19015</strain>
    </source>
</reference>
<accession>A0ABP8Z296</accession>
<evidence type="ECO:0000259" key="8">
    <source>
        <dbReference type="PROSITE" id="PS51387"/>
    </source>
</evidence>
<keyword evidence="7" id="KW-0732">Signal</keyword>
<evidence type="ECO:0000256" key="2">
    <source>
        <dbReference type="ARBA" id="ARBA00005466"/>
    </source>
</evidence>
<dbReference type="EMBL" id="BAABLP010000002">
    <property type="protein sequence ID" value="GAA4744505.1"/>
    <property type="molecule type" value="Genomic_DNA"/>
</dbReference>
<feature type="chain" id="PRO_5046100121" evidence="7">
    <location>
        <begin position="28"/>
        <end position="517"/>
    </location>
</feature>
<dbReference type="PANTHER" id="PTHR42973">
    <property type="entry name" value="BINDING OXIDOREDUCTASE, PUTATIVE (AFU_ORTHOLOGUE AFUA_1G17690)-RELATED"/>
    <property type="match status" value="1"/>
</dbReference>
<organism evidence="9 10">
    <name type="scientific">Amnibacterium soli</name>
    <dbReference type="NCBI Taxonomy" id="1282736"/>
    <lineage>
        <taxon>Bacteria</taxon>
        <taxon>Bacillati</taxon>
        <taxon>Actinomycetota</taxon>
        <taxon>Actinomycetes</taxon>
        <taxon>Micrococcales</taxon>
        <taxon>Microbacteriaceae</taxon>
        <taxon>Amnibacterium</taxon>
    </lineage>
</organism>
<evidence type="ECO:0000256" key="5">
    <source>
        <dbReference type="ARBA" id="ARBA00023002"/>
    </source>
</evidence>
<evidence type="ECO:0000256" key="1">
    <source>
        <dbReference type="ARBA" id="ARBA00001974"/>
    </source>
</evidence>
<evidence type="ECO:0000256" key="3">
    <source>
        <dbReference type="ARBA" id="ARBA00022630"/>
    </source>
</evidence>
<dbReference type="InterPro" id="IPR016166">
    <property type="entry name" value="FAD-bd_PCMH"/>
</dbReference>
<keyword evidence="3" id="KW-0285">Flavoprotein</keyword>
<dbReference type="InterPro" id="IPR006311">
    <property type="entry name" value="TAT_signal"/>
</dbReference>
<dbReference type="Gene3D" id="3.30.465.10">
    <property type="match status" value="1"/>
</dbReference>
<evidence type="ECO:0000256" key="4">
    <source>
        <dbReference type="ARBA" id="ARBA00022827"/>
    </source>
</evidence>
<keyword evidence="10" id="KW-1185">Reference proteome</keyword>
<dbReference type="RefSeq" id="WP_345480463.1">
    <property type="nucleotide sequence ID" value="NZ_BAABLP010000002.1"/>
</dbReference>
<feature type="compositionally biased region" description="Low complexity" evidence="6">
    <location>
        <begin position="36"/>
        <end position="54"/>
    </location>
</feature>
<gene>
    <name evidence="9" type="ORF">GCM10025783_15220</name>
</gene>
<dbReference type="PROSITE" id="PS51387">
    <property type="entry name" value="FAD_PCMH"/>
    <property type="match status" value="1"/>
</dbReference>
<evidence type="ECO:0000313" key="9">
    <source>
        <dbReference type="EMBL" id="GAA4744505.1"/>
    </source>
</evidence>
<name>A0ABP8Z296_9MICO</name>
<sequence>MAGPSGRLSRRALLTAGVGLGAAGLLAACTDAAAPAPLPTASSSAPRSPTAGPTVAAGPRTWSGLAAATTGALLRPGSAGWDAARVLRNPRYDGADPLAVLRVAGNADVQAGLAFAQRTGTPVALRAGGHSYTGWSAGGAPGTDVPPSLVLSTADLRDVRLADDGSEVTIGPGARLLDVYERLAAAGRAIGAGSCATVGIGGLTLGGGLGVLVRSFGLTCDQLTGATLVTADGRVHEVSAGAEPELFWACRGGGGGTLGVVTSLTFRTRPAPDVLMFFVSFPWSAAADVVAAWQRWAPAADRRLWSSLKLLGGARHPSGPSVTVSGTWTGPKSGADASVDAFLHDTGARPLAHTATATTYGDAMRRYAGNGARVSEAATSSIGTRPLAAGDIRTLLDQVGKASTVPGLTEGGVALDALGGAVGDLGADDTAFPWRSALWTAQYTASFADGRDAAPFDAYVRGFRAALRPAWGDAAYANYCDAAITDPSAYFGENTARLRRIAASADPQGVFAQPHWV</sequence>
<keyword evidence="4" id="KW-0274">FAD</keyword>
<comment type="caution">
    <text evidence="9">The sequence shown here is derived from an EMBL/GenBank/DDBJ whole genome shotgun (WGS) entry which is preliminary data.</text>
</comment>
<dbReference type="Gene3D" id="3.40.462.20">
    <property type="match status" value="1"/>
</dbReference>
<dbReference type="PANTHER" id="PTHR42973:SF39">
    <property type="entry name" value="FAD-BINDING PCMH-TYPE DOMAIN-CONTAINING PROTEIN"/>
    <property type="match status" value="1"/>
</dbReference>
<feature type="signal peptide" evidence="7">
    <location>
        <begin position="1"/>
        <end position="27"/>
    </location>
</feature>
<dbReference type="InterPro" id="IPR016167">
    <property type="entry name" value="FAD-bd_PCMH_sub1"/>
</dbReference>
<feature type="region of interest" description="Disordered" evidence="6">
    <location>
        <begin position="36"/>
        <end position="59"/>
    </location>
</feature>
<dbReference type="PROSITE" id="PS51257">
    <property type="entry name" value="PROKAR_LIPOPROTEIN"/>
    <property type="match status" value="1"/>
</dbReference>
<dbReference type="PROSITE" id="PS51318">
    <property type="entry name" value="TAT"/>
    <property type="match status" value="1"/>
</dbReference>
<evidence type="ECO:0000313" key="10">
    <source>
        <dbReference type="Proteomes" id="UP001500121"/>
    </source>
</evidence>
<evidence type="ECO:0000256" key="6">
    <source>
        <dbReference type="SAM" id="MobiDB-lite"/>
    </source>
</evidence>
<dbReference type="Proteomes" id="UP001500121">
    <property type="component" value="Unassembled WGS sequence"/>
</dbReference>
<dbReference type="SUPFAM" id="SSF56176">
    <property type="entry name" value="FAD-binding/transporter-associated domain-like"/>
    <property type="match status" value="1"/>
</dbReference>
<feature type="domain" description="FAD-binding PCMH-type" evidence="8">
    <location>
        <begin position="93"/>
        <end position="271"/>
    </location>
</feature>
<dbReference type="InterPro" id="IPR012951">
    <property type="entry name" value="BBE"/>
</dbReference>
<dbReference type="InterPro" id="IPR006093">
    <property type="entry name" value="Oxy_OxRdtase_FAD_BS"/>
</dbReference>
<dbReference type="InterPro" id="IPR036318">
    <property type="entry name" value="FAD-bd_PCMH-like_sf"/>
</dbReference>
<proteinExistence type="inferred from homology"/>
<dbReference type="InterPro" id="IPR016169">
    <property type="entry name" value="FAD-bd_PCMH_sub2"/>
</dbReference>
<comment type="similarity">
    <text evidence="2">Belongs to the oxygen-dependent FAD-linked oxidoreductase family.</text>
</comment>
<dbReference type="InterPro" id="IPR050416">
    <property type="entry name" value="FAD-linked_Oxidoreductase"/>
</dbReference>
<dbReference type="Pfam" id="PF01565">
    <property type="entry name" value="FAD_binding_4"/>
    <property type="match status" value="1"/>
</dbReference>
<dbReference type="InterPro" id="IPR006094">
    <property type="entry name" value="Oxid_FAD_bind_N"/>
</dbReference>
<dbReference type="Pfam" id="PF08031">
    <property type="entry name" value="BBE"/>
    <property type="match status" value="1"/>
</dbReference>